<reference evidence="8 9" key="1">
    <citation type="submission" date="2015-01" db="EMBL/GenBank/DDBJ databases">
        <title>Genome of Sphingomonas taxi strain 30a.</title>
        <authorList>
            <person name="Eevers N."/>
            <person name="Van Hamme J."/>
            <person name="Bottos E."/>
            <person name="Weyens N."/>
            <person name="Vangronsveld J."/>
        </authorList>
    </citation>
    <scope>NUCLEOTIDE SEQUENCE [LARGE SCALE GENOMIC DNA]</scope>
    <source>
        <strain evidence="8 9">30a</strain>
    </source>
</reference>
<keyword evidence="3" id="KW-0378">Hydrolase</keyword>
<keyword evidence="2" id="KW-0645">Protease</keyword>
<dbReference type="InterPro" id="IPR050626">
    <property type="entry name" value="Peptidase_M16"/>
</dbReference>
<gene>
    <name evidence="8" type="ORF">SR41_10110</name>
</gene>
<dbReference type="InterPro" id="IPR011765">
    <property type="entry name" value="Pept_M16_N"/>
</dbReference>
<feature type="domain" description="Peptidase M16 C-terminal" evidence="7">
    <location>
        <begin position="147"/>
        <end position="327"/>
    </location>
</feature>
<evidence type="ECO:0000259" key="6">
    <source>
        <dbReference type="Pfam" id="PF00675"/>
    </source>
</evidence>
<dbReference type="PANTHER" id="PTHR43690:SF17">
    <property type="entry name" value="PROTEIN YHJJ"/>
    <property type="match status" value="1"/>
</dbReference>
<dbReference type="GO" id="GO:0008237">
    <property type="term" value="F:metallopeptidase activity"/>
    <property type="evidence" value="ECO:0007669"/>
    <property type="project" value="UniProtKB-KW"/>
</dbReference>
<dbReference type="GO" id="GO:0006508">
    <property type="term" value="P:proteolysis"/>
    <property type="evidence" value="ECO:0007669"/>
    <property type="project" value="UniProtKB-KW"/>
</dbReference>
<dbReference type="PATRIC" id="fig|1549858.7.peg.1054"/>
<dbReference type="GO" id="GO:0046872">
    <property type="term" value="F:metal ion binding"/>
    <property type="evidence" value="ECO:0007669"/>
    <property type="project" value="InterPro"/>
</dbReference>
<evidence type="ECO:0000256" key="3">
    <source>
        <dbReference type="ARBA" id="ARBA00022801"/>
    </source>
</evidence>
<keyword evidence="4" id="KW-0862">Zinc</keyword>
<dbReference type="SUPFAM" id="SSF63411">
    <property type="entry name" value="LuxS/MPP-like metallohydrolase"/>
    <property type="match status" value="1"/>
</dbReference>
<evidence type="ECO:0000313" key="9">
    <source>
        <dbReference type="Proteomes" id="UP000033203"/>
    </source>
</evidence>
<proteinExistence type="inferred from homology"/>
<evidence type="ECO:0000256" key="1">
    <source>
        <dbReference type="ARBA" id="ARBA00007261"/>
    </source>
</evidence>
<dbReference type="Gene3D" id="3.30.830.10">
    <property type="entry name" value="Metalloenzyme, LuxS/M16 peptidase-like"/>
    <property type="match status" value="1"/>
</dbReference>
<evidence type="ECO:0000259" key="7">
    <source>
        <dbReference type="Pfam" id="PF05193"/>
    </source>
</evidence>
<dbReference type="Proteomes" id="UP000033203">
    <property type="component" value="Unassembled WGS sequence"/>
</dbReference>
<dbReference type="Pfam" id="PF00675">
    <property type="entry name" value="Peptidase_M16"/>
    <property type="match status" value="1"/>
</dbReference>
<feature type="domain" description="Peptidase M16 N-terminal" evidence="6">
    <location>
        <begin position="15"/>
        <end position="111"/>
    </location>
</feature>
<dbReference type="EMBL" id="JXTP01000041">
    <property type="protein sequence ID" value="KIU27671.1"/>
    <property type="molecule type" value="Genomic_DNA"/>
</dbReference>
<comment type="similarity">
    <text evidence="1">Belongs to the peptidase M16 family.</text>
</comment>
<protein>
    <recommendedName>
        <fullName evidence="10">Peptidase M16 C-terminal domain-containing protein</fullName>
    </recommendedName>
</protein>
<evidence type="ECO:0000256" key="2">
    <source>
        <dbReference type="ARBA" id="ARBA00022670"/>
    </source>
</evidence>
<dbReference type="PANTHER" id="PTHR43690">
    <property type="entry name" value="NARDILYSIN"/>
    <property type="match status" value="1"/>
</dbReference>
<comment type="caution">
    <text evidence="8">The sequence shown here is derived from an EMBL/GenBank/DDBJ whole genome shotgun (WGS) entry which is preliminary data.</text>
</comment>
<name>A0A0D1MJF3_9SPHN</name>
<evidence type="ECO:0000313" key="8">
    <source>
        <dbReference type="EMBL" id="KIU27671.1"/>
    </source>
</evidence>
<evidence type="ECO:0000256" key="4">
    <source>
        <dbReference type="ARBA" id="ARBA00022833"/>
    </source>
</evidence>
<evidence type="ECO:0008006" key="10">
    <source>
        <dbReference type="Google" id="ProtNLM"/>
    </source>
</evidence>
<dbReference type="AlphaFoldDB" id="A0A0D1MJF3"/>
<dbReference type="Pfam" id="PF05193">
    <property type="entry name" value="Peptidase_M16_C"/>
    <property type="match status" value="1"/>
</dbReference>
<accession>A0A0D1MJF3</accession>
<evidence type="ECO:0000256" key="5">
    <source>
        <dbReference type="ARBA" id="ARBA00023049"/>
    </source>
</evidence>
<keyword evidence="5" id="KW-0482">Metalloprotease</keyword>
<organism evidence="8 9">
    <name type="scientific">Sphingomonas melonis</name>
    <dbReference type="NCBI Taxonomy" id="152682"/>
    <lineage>
        <taxon>Bacteria</taxon>
        <taxon>Pseudomonadati</taxon>
        <taxon>Pseudomonadota</taxon>
        <taxon>Alphaproteobacteria</taxon>
        <taxon>Sphingomonadales</taxon>
        <taxon>Sphingomonadaceae</taxon>
        <taxon>Sphingomonas</taxon>
    </lineage>
</organism>
<sequence>MRNEGGFIAEHRPGERGLAHLIEHIVFHSPVTGAPDDFDHLKRIGVPLTLPAPNAGSTSWRETNYYLSTRTTAPGDLDTLLALFKDAATTMTFRADAVDASRGEVMREMADKKLGNDIYASYIAAIAPGSPNDVIDAQNSDDVPTASIDTIRGSYRRLYRPQKMMIVVVGNVTADEARALIEKRFGDWKPMAPAPRQAAFPTFRRDRIRPVSFSALPQGRRTALVTVVMPTPAPPSSRNSQARAEVMDLLVTRAMNNRLRALQPDSPSGKVGMFIENGEQGQRQIMLWDNFTDGTWRGAIAGLKDTTCDLAASGFTASEWATAKQNLLSDLVLRAAEMPRASNLDVAKDLSHALADSRNLIPPDELLRYARAMMPQTDARSGSKWWRRQWRSGVEHLRVEAPELALIADPISAIRIAANGTGSAPGCKVR</sequence>
<dbReference type="InterPro" id="IPR011249">
    <property type="entry name" value="Metalloenz_LuxS/M16"/>
</dbReference>
<dbReference type="InterPro" id="IPR007863">
    <property type="entry name" value="Peptidase_M16_C"/>
</dbReference>